<proteinExistence type="inferred from homology"/>
<evidence type="ECO:0000313" key="9">
    <source>
        <dbReference type="Proteomes" id="UP000278542"/>
    </source>
</evidence>
<comment type="caution">
    <text evidence="8">The sequence shown here is derived from an EMBL/GenBank/DDBJ whole genome shotgun (WGS) entry which is preliminary data.</text>
</comment>
<reference evidence="8 9" key="1">
    <citation type="submission" date="2018-10" db="EMBL/GenBank/DDBJ databases">
        <title>Genomic Encyclopedia of Type Strains, Phase IV (KMG-IV): sequencing the most valuable type-strain genomes for metagenomic binning, comparative biology and taxonomic classification.</title>
        <authorList>
            <person name="Goeker M."/>
        </authorList>
    </citation>
    <scope>NUCLEOTIDE SEQUENCE [LARGE SCALE GENOMIC DNA]</scope>
    <source>
        <strain evidence="8 9">DSM 22228</strain>
    </source>
</reference>
<dbReference type="FunFam" id="3.40.1190.20:FF:000001">
    <property type="entry name" value="Phosphofructokinase"/>
    <property type="match status" value="1"/>
</dbReference>
<dbReference type="PROSITE" id="PS00584">
    <property type="entry name" value="PFKB_KINASES_2"/>
    <property type="match status" value="1"/>
</dbReference>
<dbReference type="InterPro" id="IPR029056">
    <property type="entry name" value="Ribokinase-like"/>
</dbReference>
<dbReference type="InterPro" id="IPR002173">
    <property type="entry name" value="Carboh/pur_kinase_PfkB_CS"/>
</dbReference>
<feature type="domain" description="Carbohydrate kinase PfkB" evidence="7">
    <location>
        <begin position="9"/>
        <end position="293"/>
    </location>
</feature>
<accession>A0A495RBK0</accession>
<dbReference type="GO" id="GO:0016052">
    <property type="term" value="P:carbohydrate catabolic process"/>
    <property type="evidence" value="ECO:0007669"/>
    <property type="project" value="UniProtKB-ARBA"/>
</dbReference>
<dbReference type="Pfam" id="PF00294">
    <property type="entry name" value="PfkB"/>
    <property type="match status" value="1"/>
</dbReference>
<dbReference type="GO" id="GO:0005524">
    <property type="term" value="F:ATP binding"/>
    <property type="evidence" value="ECO:0007669"/>
    <property type="project" value="UniProtKB-KW"/>
</dbReference>
<dbReference type="InterPro" id="IPR011611">
    <property type="entry name" value="PfkB_dom"/>
</dbReference>
<dbReference type="PANTHER" id="PTHR46566">
    <property type="entry name" value="1-PHOSPHOFRUCTOKINASE-RELATED"/>
    <property type="match status" value="1"/>
</dbReference>
<dbReference type="Proteomes" id="UP000278542">
    <property type="component" value="Unassembled WGS sequence"/>
</dbReference>
<evidence type="ECO:0000313" key="8">
    <source>
        <dbReference type="EMBL" id="RKS84785.1"/>
    </source>
</evidence>
<keyword evidence="9" id="KW-1185">Reference proteome</keyword>
<dbReference type="EMBL" id="RBWY01000004">
    <property type="protein sequence ID" value="RKS84785.1"/>
    <property type="molecule type" value="Genomic_DNA"/>
</dbReference>
<dbReference type="AlphaFoldDB" id="A0A495RBK0"/>
<sequence>MILTLTMNPSLDISYPLKHLVINNVNRIDDAKKTAGGKGLNVARVIQMAQKPVIATGLLGGHIGQYIQDELAKDSIAHQFLSINQESRHCIAILHDSAQTEILESGPTINQQDQQAFKQHFANLIAQADVVTMSGSLPKGIAANYYAQLIDIANKQHKKVLLDCSGQALKEALQHHEKPYLIKPNHEELGLLVNKTIDATNVEQISDILLHAPELQAIPLIIVSLGQYGALARYQQQIWRVSIPRINVINPVGSGDATLAGLAIALSEQSTLPTLLKRAMVFGMLNALEAKTGAINLAHYDALFKQIEVNLYPSPHHVSG</sequence>
<dbReference type="OrthoDB" id="9801219at2"/>
<dbReference type="SUPFAM" id="SSF53613">
    <property type="entry name" value="Ribokinase-like"/>
    <property type="match status" value="1"/>
</dbReference>
<evidence type="ECO:0000259" key="7">
    <source>
        <dbReference type="Pfam" id="PF00294"/>
    </source>
</evidence>
<keyword evidence="4 8" id="KW-0418">Kinase</keyword>
<dbReference type="GO" id="GO:0044281">
    <property type="term" value="P:small molecule metabolic process"/>
    <property type="evidence" value="ECO:0007669"/>
    <property type="project" value="UniProtKB-ARBA"/>
</dbReference>
<gene>
    <name evidence="8" type="ORF">DES39_2001</name>
</gene>
<evidence type="ECO:0000256" key="5">
    <source>
        <dbReference type="ARBA" id="ARBA00022840"/>
    </source>
</evidence>
<dbReference type="GO" id="GO:0005829">
    <property type="term" value="C:cytosol"/>
    <property type="evidence" value="ECO:0007669"/>
    <property type="project" value="TreeGrafter"/>
</dbReference>
<dbReference type="NCBIfam" id="TIGR03168">
    <property type="entry name" value="1-PFK"/>
    <property type="match status" value="1"/>
</dbReference>
<evidence type="ECO:0000256" key="1">
    <source>
        <dbReference type="ARBA" id="ARBA00010688"/>
    </source>
</evidence>
<dbReference type="Gene3D" id="3.40.1190.20">
    <property type="match status" value="1"/>
</dbReference>
<protein>
    <recommendedName>
        <fullName evidence="6">Phosphofructokinase</fullName>
    </recommendedName>
</protein>
<keyword evidence="3" id="KW-0547">Nucleotide-binding</keyword>
<evidence type="ECO:0000256" key="2">
    <source>
        <dbReference type="ARBA" id="ARBA00022679"/>
    </source>
</evidence>
<dbReference type="PANTHER" id="PTHR46566:SF5">
    <property type="entry name" value="1-PHOSPHOFRUCTOKINASE"/>
    <property type="match status" value="1"/>
</dbReference>
<dbReference type="InterPro" id="IPR017583">
    <property type="entry name" value="Tagatose/fructose_Pkinase"/>
</dbReference>
<dbReference type="PIRSF" id="PIRSF000535">
    <property type="entry name" value="1PFK/6PFK/LacC"/>
    <property type="match status" value="1"/>
</dbReference>
<keyword evidence="2 6" id="KW-0808">Transferase</keyword>
<comment type="similarity">
    <text evidence="1 6">Belongs to the carbohydrate kinase PfkB family.</text>
</comment>
<dbReference type="RefSeq" id="WP_121145679.1">
    <property type="nucleotide sequence ID" value="NZ_RBWY01000004.1"/>
</dbReference>
<evidence type="ECO:0000256" key="6">
    <source>
        <dbReference type="PIRNR" id="PIRNR000535"/>
    </source>
</evidence>
<keyword evidence="5" id="KW-0067">ATP-binding</keyword>
<evidence type="ECO:0000256" key="3">
    <source>
        <dbReference type="ARBA" id="ARBA00022741"/>
    </source>
</evidence>
<name>A0A495RBK0_9GAMM</name>
<evidence type="ECO:0000256" key="4">
    <source>
        <dbReference type="ARBA" id="ARBA00022777"/>
    </source>
</evidence>
<dbReference type="GO" id="GO:0008443">
    <property type="term" value="F:phosphofructokinase activity"/>
    <property type="evidence" value="ECO:0007669"/>
    <property type="project" value="TreeGrafter"/>
</dbReference>
<organism evidence="8 9">
    <name type="scientific">Orbus hercynius</name>
    <dbReference type="NCBI Taxonomy" id="593135"/>
    <lineage>
        <taxon>Bacteria</taxon>
        <taxon>Pseudomonadati</taxon>
        <taxon>Pseudomonadota</taxon>
        <taxon>Gammaproteobacteria</taxon>
        <taxon>Orbales</taxon>
        <taxon>Orbaceae</taxon>
        <taxon>Orbus</taxon>
    </lineage>
</organism>
<dbReference type="CDD" id="cd01164">
    <property type="entry name" value="FruK_PfkB_like"/>
    <property type="match status" value="1"/>
</dbReference>